<evidence type="ECO:0000313" key="4">
    <source>
        <dbReference type="Proteomes" id="UP000195141"/>
    </source>
</evidence>
<keyword evidence="4" id="KW-1185">Reference proteome</keyword>
<reference evidence="2" key="1">
    <citation type="submission" date="2017-05" db="EMBL/GenBank/DDBJ databases">
        <title>The Genome Sequence of Enterococcus sp. 9E7_DIV0242.</title>
        <authorList>
            <consortium name="The Broad Institute Genomics Platform"/>
            <consortium name="The Broad Institute Genomic Center for Infectious Diseases"/>
            <person name="Earl A."/>
            <person name="Manson A."/>
            <person name="Schwartman J."/>
            <person name="Gilmore M."/>
            <person name="Abouelleil A."/>
            <person name="Cao P."/>
            <person name="Chapman S."/>
            <person name="Cusick C."/>
            <person name="Shea T."/>
            <person name="Young S."/>
            <person name="Neafsey D."/>
            <person name="Nusbaum C."/>
            <person name="Birren B."/>
        </authorList>
    </citation>
    <scope>NUCLEOTIDE SEQUENCE [LARGE SCALE GENOMIC DNA]</scope>
    <source>
        <strain evidence="2">9E7_DIV0242</strain>
    </source>
</reference>
<dbReference type="Proteomes" id="UP000195141">
    <property type="component" value="Chromosome"/>
</dbReference>
<dbReference type="RefSeq" id="WP_086347458.1">
    <property type="nucleotide sequence ID" value="NZ_CP147247.1"/>
</dbReference>
<feature type="coiled-coil region" evidence="1">
    <location>
        <begin position="90"/>
        <end position="124"/>
    </location>
</feature>
<proteinExistence type="predicted"/>
<protein>
    <submittedName>
        <fullName evidence="2">Uncharacterized protein</fullName>
    </submittedName>
</protein>
<evidence type="ECO:0000313" key="3">
    <source>
        <dbReference type="EMBL" id="WYJ88520.1"/>
    </source>
</evidence>
<reference evidence="3" key="3">
    <citation type="submission" date="2024-03" db="EMBL/GenBank/DDBJ databases">
        <title>The Genome Sequence of Enterococcus sp. DIV0242b.</title>
        <authorList>
            <consortium name="The Broad Institute Genomics Platform"/>
            <consortium name="The Broad Institute Microbial Omics Core"/>
            <consortium name="The Broad Institute Genomic Center for Infectious Diseases"/>
            <person name="Earl A."/>
            <person name="Manson A."/>
            <person name="Gilmore M."/>
            <person name="Schwartman J."/>
            <person name="Shea T."/>
            <person name="Abouelleil A."/>
            <person name="Cao P."/>
            <person name="Chapman S."/>
            <person name="Cusick C."/>
            <person name="Young S."/>
            <person name="Neafsey D."/>
            <person name="Nusbaum C."/>
            <person name="Birren B."/>
        </authorList>
    </citation>
    <scope>NUCLEOTIDE SEQUENCE</scope>
    <source>
        <strain evidence="3">9E7_DIV0242</strain>
    </source>
</reference>
<gene>
    <name evidence="3" type="ORF">A5888_000239</name>
    <name evidence="2" type="ORF">A5888_000287</name>
</gene>
<name>A0A242KBC9_9ENTE</name>
<dbReference type="EMBL" id="CP147247">
    <property type="protein sequence ID" value="WYJ88520.1"/>
    <property type="molecule type" value="Genomic_DNA"/>
</dbReference>
<evidence type="ECO:0000256" key="1">
    <source>
        <dbReference type="SAM" id="Coils"/>
    </source>
</evidence>
<dbReference type="EMBL" id="NGMM01000001">
    <property type="protein sequence ID" value="OTP18473.1"/>
    <property type="molecule type" value="Genomic_DNA"/>
</dbReference>
<accession>A0A242KBC9</accession>
<evidence type="ECO:0000313" key="2">
    <source>
        <dbReference type="EMBL" id="OTP18473.1"/>
    </source>
</evidence>
<keyword evidence="1" id="KW-0175">Coiled coil</keyword>
<dbReference type="OrthoDB" id="9901750at2"/>
<sequence>MKESYYQGQMKAKQQEIYQIEDELRVKQREIEYLHIFKQEHQKKTAEIEAHFQHRNQRIKQSAVDDVQVKFLRSYQMSMGDLLKENSLHTQRKEEEQQEITHAVQRLEDEIVTLRRQRVIYENQLSELHYQMKMDRGKKVE</sequence>
<dbReference type="AlphaFoldDB" id="A0A242KBC9"/>
<reference evidence="3" key="2">
    <citation type="submission" date="2017-05" db="EMBL/GenBank/DDBJ databases">
        <authorList>
            <consortium name="The Broad Institute Genomics Platform"/>
            <consortium name="The Broad Institute Genomic Center for Infectious Diseases"/>
            <person name="Earl A."/>
            <person name="Manson A."/>
            <person name="Schwartman J."/>
            <person name="Gilmore M."/>
            <person name="Abouelleil A."/>
            <person name="Cao P."/>
            <person name="Chapman S."/>
            <person name="Cusick C."/>
            <person name="Shea T."/>
            <person name="Young S."/>
            <person name="Neafsey D."/>
            <person name="Nusbaum C."/>
            <person name="Birren B."/>
        </authorList>
    </citation>
    <scope>NUCLEOTIDE SEQUENCE</scope>
    <source>
        <strain evidence="3">9E7_DIV0242</strain>
    </source>
</reference>
<organism evidence="2">
    <name type="scientific">Candidatus Enterococcus clewellii</name>
    <dbReference type="NCBI Taxonomy" id="1834193"/>
    <lineage>
        <taxon>Bacteria</taxon>
        <taxon>Bacillati</taxon>
        <taxon>Bacillota</taxon>
        <taxon>Bacilli</taxon>
        <taxon>Lactobacillales</taxon>
        <taxon>Enterococcaceae</taxon>
        <taxon>Enterococcus</taxon>
    </lineage>
</organism>